<keyword evidence="3" id="KW-0274">FAD</keyword>
<evidence type="ECO:0000256" key="3">
    <source>
        <dbReference type="ARBA" id="ARBA00022827"/>
    </source>
</evidence>
<dbReference type="SUPFAM" id="SSF51905">
    <property type="entry name" value="FAD/NAD(P)-binding domain"/>
    <property type="match status" value="1"/>
</dbReference>
<dbReference type="AlphaFoldDB" id="A0A5C5SGI8"/>
<gene>
    <name evidence="7" type="ORF">FRX57_02350</name>
</gene>
<proteinExistence type="predicted"/>
<organism evidence="7 8">
    <name type="scientific">Streptococcus cuniculipharyngis</name>
    <dbReference type="NCBI Taxonomy" id="1562651"/>
    <lineage>
        <taxon>Bacteria</taxon>
        <taxon>Bacillati</taxon>
        <taxon>Bacillota</taxon>
        <taxon>Bacilli</taxon>
        <taxon>Lactobacillales</taxon>
        <taxon>Streptococcaceae</taxon>
        <taxon>Streptococcus</taxon>
    </lineage>
</organism>
<dbReference type="GO" id="GO:0016491">
    <property type="term" value="F:oxidoreductase activity"/>
    <property type="evidence" value="ECO:0007669"/>
    <property type="project" value="UniProtKB-KW"/>
</dbReference>
<dbReference type="Gene3D" id="3.50.50.60">
    <property type="entry name" value="FAD/NAD(P)-binding domain"/>
    <property type="match status" value="2"/>
</dbReference>
<dbReference type="InterPro" id="IPR023753">
    <property type="entry name" value="FAD/NAD-binding_dom"/>
</dbReference>
<comment type="caution">
    <text evidence="7">The sequence shown here is derived from an EMBL/GenBank/DDBJ whole genome shotgun (WGS) entry which is preliminary data.</text>
</comment>
<dbReference type="InterPro" id="IPR016156">
    <property type="entry name" value="FAD/NAD-linked_Rdtase_dimer_sf"/>
</dbReference>
<dbReference type="Gene3D" id="3.30.390.30">
    <property type="match status" value="1"/>
</dbReference>
<evidence type="ECO:0000256" key="1">
    <source>
        <dbReference type="ARBA" id="ARBA00001974"/>
    </source>
</evidence>
<dbReference type="PANTHER" id="PTHR43429:SF1">
    <property type="entry name" value="NAD(P)H SULFUR OXIDOREDUCTASE (COA-DEPENDENT)"/>
    <property type="match status" value="1"/>
</dbReference>
<accession>A0A5C5SGI8</accession>
<sequence length="436" mass="47805">MKILIIGASFAGLSAAVKARQLYPEADIEVLESRSQLPTVPNALNWSLTGKKQGWSKHFFSEELLLAVGIKLSLATEVVKILPESKRLILANGSSRCYDHLILAMGSTQKSHYIRGSELEGVFGCKDDQDIESKQEALAAANRVAIIGGGQIGIEASETYLAMGKEVYLFEANPSLDFKCFDTSFLTPLVETMETEKIRIFCGERVQAIELGTEGLVLVTARQRIAVDVVMLCAGLRPNTKLLQDLPILALDQTVQVDAYLQTVLPAIWAVGDLISLPLLAKDNMTYMPLANSALKTGELVAYNLTQPRYELPLSVRPVSSCQYGWYRTSLGLTAEEADLYQDISIVDYQAPFSLANPTPIYLRLIVASETGQILGAQALSKGDCSAIFQPLVYAMAEQAIDEQLAFQDFLFTAGEGEIFYHLHQLLLKSLDQRGA</sequence>
<dbReference type="EMBL" id="VOHL01000001">
    <property type="protein sequence ID" value="TWS99065.1"/>
    <property type="molecule type" value="Genomic_DNA"/>
</dbReference>
<evidence type="ECO:0000259" key="6">
    <source>
        <dbReference type="Pfam" id="PF07992"/>
    </source>
</evidence>
<keyword evidence="4" id="KW-0560">Oxidoreductase</keyword>
<keyword evidence="2" id="KW-0285">Flavoprotein</keyword>
<protein>
    <recommendedName>
        <fullName evidence="6">FAD/NAD(P)-binding domain-containing protein</fullName>
    </recommendedName>
</protein>
<comment type="cofactor">
    <cofactor evidence="1">
        <name>FAD</name>
        <dbReference type="ChEBI" id="CHEBI:57692"/>
    </cofactor>
</comment>
<evidence type="ECO:0000256" key="2">
    <source>
        <dbReference type="ARBA" id="ARBA00022630"/>
    </source>
</evidence>
<dbReference type="InterPro" id="IPR050260">
    <property type="entry name" value="FAD-bd_OxRdtase"/>
</dbReference>
<dbReference type="OrthoDB" id="9802028at2"/>
<dbReference type="PANTHER" id="PTHR43429">
    <property type="entry name" value="PYRIDINE NUCLEOTIDE-DISULFIDE OXIDOREDUCTASE DOMAIN-CONTAINING"/>
    <property type="match status" value="1"/>
</dbReference>
<feature type="domain" description="FAD/NAD(P)-binding" evidence="6">
    <location>
        <begin position="1"/>
        <end position="296"/>
    </location>
</feature>
<keyword evidence="5" id="KW-0676">Redox-active center</keyword>
<dbReference type="PRINTS" id="PR00411">
    <property type="entry name" value="PNDRDTASEI"/>
</dbReference>
<dbReference type="Proteomes" id="UP000317430">
    <property type="component" value="Unassembled WGS sequence"/>
</dbReference>
<dbReference type="PRINTS" id="PR00368">
    <property type="entry name" value="FADPNR"/>
</dbReference>
<dbReference type="InterPro" id="IPR036188">
    <property type="entry name" value="FAD/NAD-bd_sf"/>
</dbReference>
<keyword evidence="8" id="KW-1185">Reference proteome</keyword>
<evidence type="ECO:0000313" key="8">
    <source>
        <dbReference type="Proteomes" id="UP000317430"/>
    </source>
</evidence>
<dbReference type="SUPFAM" id="SSF55424">
    <property type="entry name" value="FAD/NAD-linked reductases, dimerisation (C-terminal) domain"/>
    <property type="match status" value="1"/>
</dbReference>
<evidence type="ECO:0000256" key="5">
    <source>
        <dbReference type="ARBA" id="ARBA00023284"/>
    </source>
</evidence>
<reference evidence="7 8" key="1">
    <citation type="submission" date="2019-08" db="EMBL/GenBank/DDBJ databases">
        <authorList>
            <person name="Lei W."/>
        </authorList>
    </citation>
    <scope>NUCLEOTIDE SEQUENCE [LARGE SCALE GENOMIC DNA]</scope>
    <source>
        <strain evidence="7 8">CCUG 66496</strain>
    </source>
</reference>
<dbReference type="RefSeq" id="WP_146566248.1">
    <property type="nucleotide sequence ID" value="NZ_VOHL01000001.1"/>
</dbReference>
<evidence type="ECO:0000313" key="7">
    <source>
        <dbReference type="EMBL" id="TWS99065.1"/>
    </source>
</evidence>
<name>A0A5C5SGI8_9STRE</name>
<evidence type="ECO:0000256" key="4">
    <source>
        <dbReference type="ARBA" id="ARBA00023002"/>
    </source>
</evidence>
<dbReference type="Pfam" id="PF07992">
    <property type="entry name" value="Pyr_redox_2"/>
    <property type="match status" value="1"/>
</dbReference>